<dbReference type="GO" id="GO:0034098">
    <property type="term" value="C:VCP-NPL4-UFD1 AAA ATPase complex"/>
    <property type="evidence" value="ECO:0007669"/>
    <property type="project" value="TreeGrafter"/>
</dbReference>
<name>A0A199UE46_ANACO</name>
<dbReference type="Gene3D" id="3.10.330.10">
    <property type="match status" value="1"/>
</dbReference>
<dbReference type="PANTHER" id="PTHR12555:SF27">
    <property type="entry name" value="UBIQUITIN FUSION DEGRADATION UFD1 FAMILY PROTEIN"/>
    <property type="match status" value="1"/>
</dbReference>
<dbReference type="GO" id="GO:0031593">
    <property type="term" value="F:polyubiquitin modification-dependent protein binding"/>
    <property type="evidence" value="ECO:0007669"/>
    <property type="project" value="TreeGrafter"/>
</dbReference>
<sequence length="572" mass="64127">MDFELRAAREKLEREQRERKERAKAKLERERRAKAEAARRRDALDAAQRAKRLDAARARLEAEQQMEENMLLGNGVVFSRLFEALPYDGSGDKIKLPPSCFKELSDQGALDKGPMYFRLSKVNEGGPSTSNSSENQDMKTTHSGVLEFTARENSAELPPHVWTNLFPDTNAEVPLIEVRYASLPKGTYAKLKPEAVGFSDLPNHKAILETTLRKHATLSEGDVITVYYGELQYKLRVLELKPSASVSILETDIEVDIEGSDSVLDEENEQHVLIPLVLGKAESGIVEEGKFKYYKFSIEEAVSEKVSSGLMNIEVKIEADTSDGDTNIYVSRHPLVFPTQHRHEWSSHEMGSKILILKQKDQSLVAGTYSIGVFGFKGVTKFNISVEVKDINNNRQKVGEHLNASSQVDSDSVECRNCRHYISSRTIVIHEAYCIRHNLVCQHEGCGVVLRKEQAANHVHCGKCGQAFQQGEMEKHMKVFHEPLHCPCGVVLEKEEMVQHQSSTCPLRLIVCRFCGDMVQAGAEPLDARDRLRGLSEHESICGSRTAPCDSCGRSVMLKEMDIHVIAVHQKS</sequence>
<dbReference type="InterPro" id="IPR004854">
    <property type="entry name" value="Ufd1-like"/>
</dbReference>
<dbReference type="Pfam" id="PF24842">
    <property type="entry name" value="UFD1_N2"/>
    <property type="match status" value="1"/>
</dbReference>
<comment type="caution">
    <text evidence="7">The sequence shown here is derived from an EMBL/GenBank/DDBJ whole genome shotgun (WGS) entry which is preliminary data.</text>
</comment>
<evidence type="ECO:0000256" key="3">
    <source>
        <dbReference type="SAM" id="MobiDB-lite"/>
    </source>
</evidence>
<dbReference type="Pfam" id="PF23580">
    <property type="entry name" value="Znf_XAF1_N"/>
    <property type="match status" value="1"/>
</dbReference>
<dbReference type="GO" id="GO:0036503">
    <property type="term" value="P:ERAD pathway"/>
    <property type="evidence" value="ECO:0007669"/>
    <property type="project" value="TreeGrafter"/>
</dbReference>
<dbReference type="Pfam" id="PF21366">
    <property type="entry name" value="TRAFD1-XIAF1_ZnF"/>
    <property type="match status" value="1"/>
</dbReference>
<dbReference type="InterPro" id="IPR049439">
    <property type="entry name" value="TRAFD1-XIAF1_Znf"/>
</dbReference>
<dbReference type="Gene3D" id="2.40.40.50">
    <property type="entry name" value="Ubiquitin fusion degradation protein UFD1, N-terminal domain"/>
    <property type="match status" value="1"/>
</dbReference>
<dbReference type="Proteomes" id="UP000092600">
    <property type="component" value="Unassembled WGS sequence"/>
</dbReference>
<dbReference type="PANTHER" id="PTHR12555">
    <property type="entry name" value="UBIQUITIN FUSION DEGRADATON PROTEIN 1"/>
    <property type="match status" value="1"/>
</dbReference>
<organism evidence="7 8">
    <name type="scientific">Ananas comosus</name>
    <name type="common">Pineapple</name>
    <name type="synonym">Ananas ananas</name>
    <dbReference type="NCBI Taxonomy" id="4615"/>
    <lineage>
        <taxon>Eukaryota</taxon>
        <taxon>Viridiplantae</taxon>
        <taxon>Streptophyta</taxon>
        <taxon>Embryophyta</taxon>
        <taxon>Tracheophyta</taxon>
        <taxon>Spermatophyta</taxon>
        <taxon>Magnoliopsida</taxon>
        <taxon>Liliopsida</taxon>
        <taxon>Poales</taxon>
        <taxon>Bromeliaceae</taxon>
        <taxon>Bromelioideae</taxon>
        <taxon>Ananas</taxon>
    </lineage>
</organism>
<evidence type="ECO:0000256" key="2">
    <source>
        <dbReference type="ARBA" id="ARBA00022786"/>
    </source>
</evidence>
<dbReference type="InterPro" id="IPR042299">
    <property type="entry name" value="Ufd1-like_Nn"/>
</dbReference>
<comment type="similarity">
    <text evidence="1">Belongs to the UFD1 family.</text>
</comment>
<feature type="region of interest" description="Disordered" evidence="3">
    <location>
        <begin position="1"/>
        <end position="43"/>
    </location>
</feature>
<dbReference type="EMBL" id="LSRQ01008403">
    <property type="protein sequence ID" value="OAY62996.1"/>
    <property type="molecule type" value="Genomic_DNA"/>
</dbReference>
<proteinExistence type="inferred from homology"/>
<dbReference type="Gene3D" id="3.30.40.10">
    <property type="entry name" value="Zinc/RING finger domain, C3HC4 (zinc finger)"/>
    <property type="match status" value="1"/>
</dbReference>
<dbReference type="AlphaFoldDB" id="A0A199UE46"/>
<feature type="domain" description="Ubiquitin fusion degradation protein UFD1 N-terminal subdomain 1" evidence="4">
    <location>
        <begin position="90"/>
        <end position="184"/>
    </location>
</feature>
<evidence type="ECO:0000259" key="5">
    <source>
        <dbReference type="Pfam" id="PF21366"/>
    </source>
</evidence>
<dbReference type="STRING" id="4615.A0A199UE46"/>
<dbReference type="InterPro" id="IPR013083">
    <property type="entry name" value="Znf_RING/FYVE/PHD"/>
</dbReference>
<keyword evidence="2" id="KW-0833">Ubl conjugation pathway</keyword>
<evidence type="ECO:0000259" key="4">
    <source>
        <dbReference type="Pfam" id="PF03152"/>
    </source>
</evidence>
<protein>
    <submittedName>
        <fullName evidence="7">Ubiquitin fusion degradation protein</fullName>
    </submittedName>
</protein>
<dbReference type="Pfam" id="PF03152">
    <property type="entry name" value="UFD1_N1"/>
    <property type="match status" value="1"/>
</dbReference>
<evidence type="ECO:0000259" key="6">
    <source>
        <dbReference type="Pfam" id="PF24842"/>
    </source>
</evidence>
<reference evidence="7 8" key="1">
    <citation type="journal article" date="2016" name="DNA Res.">
        <title>The draft genome of MD-2 pineapple using hybrid error correction of long reads.</title>
        <authorList>
            <person name="Redwan R.M."/>
            <person name="Saidin A."/>
            <person name="Kumar S.V."/>
        </authorList>
    </citation>
    <scope>NUCLEOTIDE SEQUENCE [LARGE SCALE GENOMIC DNA]</scope>
    <source>
        <strain evidence="8">cv. MD2</strain>
        <tissue evidence="7">Leaf</tissue>
    </source>
</reference>
<dbReference type="InterPro" id="IPR055417">
    <property type="entry name" value="UFD1_N1"/>
</dbReference>
<evidence type="ECO:0000313" key="8">
    <source>
        <dbReference type="Proteomes" id="UP000092600"/>
    </source>
</evidence>
<dbReference type="InterPro" id="IPR055418">
    <property type="entry name" value="UFD1_N2"/>
</dbReference>
<evidence type="ECO:0000313" key="7">
    <source>
        <dbReference type="EMBL" id="OAY62996.1"/>
    </source>
</evidence>
<feature type="domain" description="Ubiquitin fusion degradation protein UFD1 N-terminal subdomain 2" evidence="6">
    <location>
        <begin position="185"/>
        <end position="258"/>
    </location>
</feature>
<dbReference type="GO" id="GO:0006511">
    <property type="term" value="P:ubiquitin-dependent protein catabolic process"/>
    <property type="evidence" value="ECO:0007669"/>
    <property type="project" value="InterPro"/>
</dbReference>
<gene>
    <name evidence="7" type="ORF">ACMD2_03848</name>
</gene>
<feature type="domain" description="TRAFD1/XAF1 zinc finger" evidence="5">
    <location>
        <begin position="535"/>
        <end position="564"/>
    </location>
</feature>
<accession>A0A199UE46</accession>
<evidence type="ECO:0000256" key="1">
    <source>
        <dbReference type="ARBA" id="ARBA00006043"/>
    </source>
</evidence>